<dbReference type="PANTHER" id="PTHR48021">
    <property type="match status" value="1"/>
</dbReference>
<feature type="transmembrane region" description="Helical" evidence="5">
    <location>
        <begin position="298"/>
        <end position="315"/>
    </location>
</feature>
<dbReference type="InterPro" id="IPR020846">
    <property type="entry name" value="MFS_dom"/>
</dbReference>
<feature type="transmembrane region" description="Helical" evidence="5">
    <location>
        <begin position="131"/>
        <end position="149"/>
    </location>
</feature>
<evidence type="ECO:0000259" key="6">
    <source>
        <dbReference type="PROSITE" id="PS50850"/>
    </source>
</evidence>
<dbReference type="SUPFAM" id="SSF103473">
    <property type="entry name" value="MFS general substrate transporter"/>
    <property type="match status" value="1"/>
</dbReference>
<gene>
    <name evidence="7" type="ORF">ONB1V03_LOCUS4192</name>
</gene>
<protein>
    <recommendedName>
        <fullName evidence="6">Major facilitator superfamily (MFS) profile domain-containing protein</fullName>
    </recommendedName>
</protein>
<dbReference type="InterPro" id="IPR005828">
    <property type="entry name" value="MFS_sugar_transport-like"/>
</dbReference>
<dbReference type="Gene3D" id="1.20.1250.20">
    <property type="entry name" value="MFS general substrate transporter like domains"/>
    <property type="match status" value="1"/>
</dbReference>
<accession>A0A7R9LM72</accession>
<feature type="transmembrane region" description="Helical" evidence="5">
    <location>
        <begin position="212"/>
        <end position="233"/>
    </location>
</feature>
<keyword evidence="8" id="KW-1185">Reference proteome</keyword>
<dbReference type="PROSITE" id="PS50850">
    <property type="entry name" value="MFS"/>
    <property type="match status" value="1"/>
</dbReference>
<keyword evidence="3 5" id="KW-1133">Transmembrane helix</keyword>
<organism evidence="7">
    <name type="scientific">Oppiella nova</name>
    <dbReference type="NCBI Taxonomy" id="334625"/>
    <lineage>
        <taxon>Eukaryota</taxon>
        <taxon>Metazoa</taxon>
        <taxon>Ecdysozoa</taxon>
        <taxon>Arthropoda</taxon>
        <taxon>Chelicerata</taxon>
        <taxon>Arachnida</taxon>
        <taxon>Acari</taxon>
        <taxon>Acariformes</taxon>
        <taxon>Sarcoptiformes</taxon>
        <taxon>Oribatida</taxon>
        <taxon>Brachypylina</taxon>
        <taxon>Oppioidea</taxon>
        <taxon>Oppiidae</taxon>
        <taxon>Oppiella</taxon>
    </lineage>
</organism>
<feature type="non-terminal residue" evidence="7">
    <location>
        <position position="350"/>
    </location>
</feature>
<evidence type="ECO:0000256" key="4">
    <source>
        <dbReference type="ARBA" id="ARBA00023136"/>
    </source>
</evidence>
<dbReference type="InterPro" id="IPR050549">
    <property type="entry name" value="MFS_Trehalose_Transporter"/>
</dbReference>
<dbReference type="OrthoDB" id="6480153at2759"/>
<evidence type="ECO:0000313" key="7">
    <source>
        <dbReference type="EMBL" id="CAD7643546.1"/>
    </source>
</evidence>
<keyword evidence="4 5" id="KW-0472">Membrane</keyword>
<evidence type="ECO:0000313" key="8">
    <source>
        <dbReference type="Proteomes" id="UP000728032"/>
    </source>
</evidence>
<dbReference type="PROSITE" id="PS00217">
    <property type="entry name" value="SUGAR_TRANSPORT_2"/>
    <property type="match status" value="1"/>
</dbReference>
<reference evidence="7" key="1">
    <citation type="submission" date="2020-11" db="EMBL/GenBank/DDBJ databases">
        <authorList>
            <person name="Tran Van P."/>
        </authorList>
    </citation>
    <scope>NUCLEOTIDE SEQUENCE</scope>
</reference>
<evidence type="ECO:0000256" key="2">
    <source>
        <dbReference type="ARBA" id="ARBA00022692"/>
    </source>
</evidence>
<dbReference type="GO" id="GO:0022857">
    <property type="term" value="F:transmembrane transporter activity"/>
    <property type="evidence" value="ECO:0007669"/>
    <property type="project" value="InterPro"/>
</dbReference>
<dbReference type="InterPro" id="IPR036259">
    <property type="entry name" value="MFS_trans_sf"/>
</dbReference>
<dbReference type="InterPro" id="IPR005829">
    <property type="entry name" value="Sugar_transporter_CS"/>
</dbReference>
<dbReference type="Pfam" id="PF00083">
    <property type="entry name" value="Sugar_tr"/>
    <property type="match status" value="1"/>
</dbReference>
<evidence type="ECO:0000256" key="1">
    <source>
        <dbReference type="ARBA" id="ARBA00004141"/>
    </source>
</evidence>
<evidence type="ECO:0000256" key="3">
    <source>
        <dbReference type="ARBA" id="ARBA00022989"/>
    </source>
</evidence>
<keyword evidence="2 5" id="KW-0812">Transmembrane</keyword>
<sequence length="350" mass="36874">MNHGNSSSPLLHRKSSVNRYETIGADMDRDVETTKSTARKPAVSTFIAAGSALLGAIAAGSALLGAIAMGTVLGWSSPAITSMGDTDSSPRLTDSGTQTEAWIKSSTTLGALVGALASGPLAQVLGRKMALILYGLPMLAGFGCLWLASNFATIIIGRTLTGLGAGLVSGTAPTYVVEISTDNIRGLLGAGFQLSVTIGIFLVYLFGAFISWSWLSFMCLFPPLAMCALMVLMPETPIWLMTRSGGDHSKGSKVEQSLQKLRAADNDNESELKELAEQTRETQGSSGFSFRESSTNPLFYKPLVLSVLLMFFQQFSGINAVMFNSAAMIKQAGSSIEGRYAAIIIGAAQV</sequence>
<dbReference type="PRINTS" id="PR00171">
    <property type="entry name" value="SUGRTRNSPORT"/>
</dbReference>
<comment type="subcellular location">
    <subcellularLocation>
        <location evidence="1">Membrane</location>
        <topology evidence="1">Multi-pass membrane protein</topology>
    </subcellularLocation>
</comment>
<evidence type="ECO:0000256" key="5">
    <source>
        <dbReference type="SAM" id="Phobius"/>
    </source>
</evidence>
<dbReference type="EMBL" id="OC916219">
    <property type="protein sequence ID" value="CAD7643546.1"/>
    <property type="molecule type" value="Genomic_DNA"/>
</dbReference>
<dbReference type="Proteomes" id="UP000728032">
    <property type="component" value="Unassembled WGS sequence"/>
</dbReference>
<feature type="domain" description="Major facilitator superfamily (MFS) profile" evidence="6">
    <location>
        <begin position="54"/>
        <end position="350"/>
    </location>
</feature>
<dbReference type="GO" id="GO:0016020">
    <property type="term" value="C:membrane"/>
    <property type="evidence" value="ECO:0007669"/>
    <property type="project" value="UniProtKB-SubCell"/>
</dbReference>
<proteinExistence type="predicted"/>
<dbReference type="AlphaFoldDB" id="A0A7R9LM72"/>
<dbReference type="PANTHER" id="PTHR48021:SF1">
    <property type="entry name" value="GH07001P-RELATED"/>
    <property type="match status" value="1"/>
</dbReference>
<feature type="transmembrane region" description="Helical" evidence="5">
    <location>
        <begin position="187"/>
        <end position="206"/>
    </location>
</feature>
<feature type="transmembrane region" description="Helical" evidence="5">
    <location>
        <begin position="45"/>
        <end position="68"/>
    </location>
</feature>
<dbReference type="InterPro" id="IPR003663">
    <property type="entry name" value="Sugar/inositol_transpt"/>
</dbReference>
<feature type="transmembrane region" description="Helical" evidence="5">
    <location>
        <begin position="155"/>
        <end position="175"/>
    </location>
</feature>
<dbReference type="EMBL" id="CAJPVJ010001394">
    <property type="protein sequence ID" value="CAG2164642.1"/>
    <property type="molecule type" value="Genomic_DNA"/>
</dbReference>
<name>A0A7R9LM72_9ACAR</name>